<keyword evidence="2" id="KW-0677">Repeat</keyword>
<evidence type="ECO:0000256" key="1">
    <source>
        <dbReference type="ARBA" id="ARBA00022729"/>
    </source>
</evidence>
<dbReference type="Pfam" id="PF07686">
    <property type="entry name" value="V-set"/>
    <property type="match status" value="1"/>
</dbReference>
<dbReference type="Gene3D" id="2.60.40.10">
    <property type="entry name" value="Immunoglobulins"/>
    <property type="match status" value="1"/>
</dbReference>
<dbReference type="InterPro" id="IPR013783">
    <property type="entry name" value="Ig-like_fold"/>
</dbReference>
<feature type="domain" description="Ig-like" evidence="6">
    <location>
        <begin position="28"/>
        <end position="104"/>
    </location>
</feature>
<dbReference type="SMART" id="SM00409">
    <property type="entry name" value="IG"/>
    <property type="match status" value="1"/>
</dbReference>
<dbReference type="PANTHER" id="PTHR42757">
    <property type="entry name" value="IGLON FAMILY OF IMMUNOGLOBULIN SUPERFAMILY-RELATED"/>
    <property type="match status" value="1"/>
</dbReference>
<dbReference type="RefSeq" id="XP_011385161.1">
    <property type="nucleotide sequence ID" value="XM_011386859.2"/>
</dbReference>
<dbReference type="SUPFAM" id="SSF48726">
    <property type="entry name" value="Immunoglobulin"/>
    <property type="match status" value="1"/>
</dbReference>
<keyword evidence="3" id="KW-1015">Disulfide bond</keyword>
<evidence type="ECO:0000256" key="2">
    <source>
        <dbReference type="ARBA" id="ARBA00022737"/>
    </source>
</evidence>
<dbReference type="KEGG" id="pvp:105310738"/>
<dbReference type="InterPro" id="IPR050876">
    <property type="entry name" value="IgLON_domain"/>
</dbReference>
<dbReference type="InterPro" id="IPR013106">
    <property type="entry name" value="Ig_V-set"/>
</dbReference>
<feature type="region of interest" description="Disordered" evidence="5">
    <location>
        <begin position="141"/>
        <end position="173"/>
    </location>
</feature>
<feature type="non-terminal residue" evidence="8">
    <location>
        <position position="1"/>
    </location>
</feature>
<dbReference type="AlphaFoldDB" id="A0A6P3S4N7"/>
<dbReference type="PANTHER" id="PTHR42757:SF12">
    <property type="entry name" value="IGLON FAMILY MEMBER 5"/>
    <property type="match status" value="1"/>
</dbReference>
<keyword evidence="1" id="KW-0732">Signal</keyword>
<dbReference type="PROSITE" id="PS50835">
    <property type="entry name" value="IG_LIKE"/>
    <property type="match status" value="1"/>
</dbReference>
<gene>
    <name evidence="8" type="primary">LOC105310738</name>
</gene>
<sequence>VLRSVLSTGLLSQSLEFSSPADNYTVCEGDNATLSCFIDEHVTRVAWLNRSNILYAGNDRWTSDPRVRLLINTPEEFSILITQVGLGDEGLYTCSFQTRHQPYTTQVYLIVHGTAPGPGYREGAGRAVPASLEVTFQGQVASQTQRLSRDLQPGPELGLKKERLGSCRGRGRK</sequence>
<accession>A0A6P3S4N7</accession>
<dbReference type="InterPro" id="IPR003599">
    <property type="entry name" value="Ig_sub"/>
</dbReference>
<keyword evidence="4" id="KW-0393">Immunoglobulin domain</keyword>
<dbReference type="FunFam" id="2.60.40.10:FF:000013">
    <property type="entry name" value="cell adhesion molecule 1 isoform X1"/>
    <property type="match status" value="1"/>
</dbReference>
<dbReference type="GeneID" id="105310738"/>
<evidence type="ECO:0000313" key="8">
    <source>
        <dbReference type="RefSeq" id="XP_011385161.1"/>
    </source>
</evidence>
<dbReference type="InterPro" id="IPR036179">
    <property type="entry name" value="Ig-like_dom_sf"/>
</dbReference>
<organism evidence="7 8">
    <name type="scientific">Pteropus vampyrus</name>
    <name type="common">Large flying fox</name>
    <dbReference type="NCBI Taxonomy" id="132908"/>
    <lineage>
        <taxon>Eukaryota</taxon>
        <taxon>Metazoa</taxon>
        <taxon>Chordata</taxon>
        <taxon>Craniata</taxon>
        <taxon>Vertebrata</taxon>
        <taxon>Euteleostomi</taxon>
        <taxon>Mammalia</taxon>
        <taxon>Eutheria</taxon>
        <taxon>Laurasiatheria</taxon>
        <taxon>Chiroptera</taxon>
        <taxon>Yinpterochiroptera</taxon>
        <taxon>Pteropodoidea</taxon>
        <taxon>Pteropodidae</taxon>
        <taxon>Pteropodinae</taxon>
        <taxon>Pteropus</taxon>
    </lineage>
</organism>
<evidence type="ECO:0000256" key="5">
    <source>
        <dbReference type="SAM" id="MobiDB-lite"/>
    </source>
</evidence>
<proteinExistence type="predicted"/>
<evidence type="ECO:0000256" key="3">
    <source>
        <dbReference type="ARBA" id="ARBA00023157"/>
    </source>
</evidence>
<name>A0A6P3S4N7_PTEVA</name>
<dbReference type="OrthoDB" id="6159398at2759"/>
<protein>
    <submittedName>
        <fullName evidence="8">IgLON family member 5-like</fullName>
    </submittedName>
</protein>
<dbReference type="Proteomes" id="UP000515202">
    <property type="component" value="Unplaced"/>
</dbReference>
<evidence type="ECO:0000256" key="4">
    <source>
        <dbReference type="ARBA" id="ARBA00023319"/>
    </source>
</evidence>
<keyword evidence="7" id="KW-1185">Reference proteome</keyword>
<dbReference type="InterPro" id="IPR007110">
    <property type="entry name" value="Ig-like_dom"/>
</dbReference>
<evidence type="ECO:0000259" key="6">
    <source>
        <dbReference type="PROSITE" id="PS50835"/>
    </source>
</evidence>
<evidence type="ECO:0000313" key="7">
    <source>
        <dbReference type="Proteomes" id="UP000515202"/>
    </source>
</evidence>
<reference evidence="8" key="1">
    <citation type="submission" date="2025-08" db="UniProtKB">
        <authorList>
            <consortium name="RefSeq"/>
        </authorList>
    </citation>
    <scope>IDENTIFICATION</scope>
    <source>
        <tissue evidence="8">Kidney</tissue>
    </source>
</reference>